<protein>
    <recommendedName>
        <fullName evidence="4">HotDog ACOT-type domain-containing protein</fullName>
    </recommendedName>
</protein>
<evidence type="ECO:0000313" key="6">
    <source>
        <dbReference type="Proteomes" id="UP000040576"/>
    </source>
</evidence>
<dbReference type="InterPro" id="IPR006683">
    <property type="entry name" value="Thioestr_dom"/>
</dbReference>
<comment type="similarity">
    <text evidence="1">Belongs to the acyl coenzyme A hydrolase family.</text>
</comment>
<dbReference type="InterPro" id="IPR040170">
    <property type="entry name" value="Cytosol_ACT"/>
</dbReference>
<dbReference type="KEGG" id="bthv:CQJ30_08970"/>
<dbReference type="PANTHER" id="PTHR11049">
    <property type="entry name" value="ACYL COENZYME A THIOESTER HYDROLASE"/>
    <property type="match status" value="1"/>
</dbReference>
<reference evidence="5 6" key="1">
    <citation type="submission" date="2014-07" db="EMBL/GenBank/DDBJ databases">
        <authorList>
            <person name="Wibberg Daniel"/>
        </authorList>
    </citation>
    <scope>NUCLEOTIDE SEQUENCE [LARGE SCALE GENOMIC DNA]</scope>
</reference>
<dbReference type="RefSeq" id="WP_034770006.1">
    <property type="nucleotide sequence ID" value="NZ_CCRF01000050.1"/>
</dbReference>
<dbReference type="InterPro" id="IPR033120">
    <property type="entry name" value="HOTDOG_ACOT"/>
</dbReference>
<dbReference type="Proteomes" id="UP000040576">
    <property type="component" value="Unassembled WGS sequence"/>
</dbReference>
<feature type="domain" description="HotDog ACOT-type" evidence="4">
    <location>
        <begin position="9"/>
        <end position="121"/>
    </location>
</feature>
<evidence type="ECO:0000256" key="1">
    <source>
        <dbReference type="ARBA" id="ARBA00010458"/>
    </source>
</evidence>
<dbReference type="PANTHER" id="PTHR11049:SF24">
    <property type="entry name" value="CYTOSOLIC ACYL COENZYME A THIOESTER HYDROLASE"/>
    <property type="match status" value="1"/>
</dbReference>
<sequence length="169" mass="18794">MEQQKVFMKDTIAIKTALVFPQDTNMHGTLFGGKLISYIDDIASISALRLCKTPVVTASIDSVDFIKPIREGDAVTLEAMVTWTGNSSMEVLVKVTSEHLMTGKKSLAALSFLTFVSLNEDGKPNPVPKVVPETEYEKWLHDTGEERAKHRKTRRLQSKSLIDLISSKN</sequence>
<dbReference type="EMBL" id="CCRF01000050">
    <property type="protein sequence ID" value="CEE01540.1"/>
    <property type="molecule type" value="Genomic_DNA"/>
</dbReference>
<dbReference type="PATRIC" id="fig|35841.9.peg.2732"/>
<proteinExistence type="inferred from homology"/>
<dbReference type="GO" id="GO:0009062">
    <property type="term" value="P:fatty acid catabolic process"/>
    <property type="evidence" value="ECO:0007669"/>
    <property type="project" value="TreeGrafter"/>
</dbReference>
<dbReference type="Pfam" id="PF03061">
    <property type="entry name" value="4HBT"/>
    <property type="match status" value="1"/>
</dbReference>
<dbReference type="SUPFAM" id="SSF54637">
    <property type="entry name" value="Thioesterase/thiol ester dehydrase-isomerase"/>
    <property type="match status" value="1"/>
</dbReference>
<evidence type="ECO:0000256" key="2">
    <source>
        <dbReference type="ARBA" id="ARBA00022801"/>
    </source>
</evidence>
<keyword evidence="6" id="KW-1185">Reference proteome</keyword>
<keyword evidence="2 3" id="KW-0378">Hydrolase</keyword>
<gene>
    <name evidence="5" type="ORF">BT1A1_1712</name>
</gene>
<evidence type="ECO:0000313" key="5">
    <source>
        <dbReference type="EMBL" id="CEE01540.1"/>
    </source>
</evidence>
<organism evidence="5 6">
    <name type="scientific">Caldibacillus thermoamylovorans</name>
    <dbReference type="NCBI Taxonomy" id="35841"/>
    <lineage>
        <taxon>Bacteria</taxon>
        <taxon>Bacillati</taxon>
        <taxon>Bacillota</taxon>
        <taxon>Bacilli</taxon>
        <taxon>Bacillales</taxon>
        <taxon>Bacillaceae</taxon>
        <taxon>Caldibacillus</taxon>
    </lineage>
</organism>
<dbReference type="Gene3D" id="3.10.129.10">
    <property type="entry name" value="Hotdog Thioesterase"/>
    <property type="match status" value="1"/>
</dbReference>
<dbReference type="GO" id="GO:0006637">
    <property type="term" value="P:acyl-CoA metabolic process"/>
    <property type="evidence" value="ECO:0007669"/>
    <property type="project" value="TreeGrafter"/>
</dbReference>
<dbReference type="CDD" id="cd03442">
    <property type="entry name" value="BFIT_BACH"/>
    <property type="match status" value="1"/>
</dbReference>
<evidence type="ECO:0000256" key="3">
    <source>
        <dbReference type="PROSITE-ProRule" id="PRU01106"/>
    </source>
</evidence>
<dbReference type="InterPro" id="IPR029069">
    <property type="entry name" value="HotDog_dom_sf"/>
</dbReference>
<dbReference type="GO" id="GO:0052816">
    <property type="term" value="F:long-chain fatty acyl-CoA hydrolase activity"/>
    <property type="evidence" value="ECO:0007669"/>
    <property type="project" value="TreeGrafter"/>
</dbReference>
<dbReference type="GO" id="GO:0005829">
    <property type="term" value="C:cytosol"/>
    <property type="evidence" value="ECO:0007669"/>
    <property type="project" value="TreeGrafter"/>
</dbReference>
<dbReference type="AlphaFoldDB" id="A0A090J121"/>
<dbReference type="GeneID" id="92960885"/>
<evidence type="ECO:0000259" key="4">
    <source>
        <dbReference type="PROSITE" id="PS51770"/>
    </source>
</evidence>
<dbReference type="PROSITE" id="PS51770">
    <property type="entry name" value="HOTDOG_ACOT"/>
    <property type="match status" value="1"/>
</dbReference>
<name>A0A090J121_9BACI</name>
<accession>A0A090J121</accession>